<dbReference type="AlphaFoldDB" id="A0A9J7N4P6"/>
<dbReference type="Gene3D" id="1.10.10.10">
    <property type="entry name" value="Winged helix-like DNA-binding domain superfamily/Winged helix DNA-binding domain"/>
    <property type="match status" value="2"/>
</dbReference>
<dbReference type="SMART" id="SM00182">
    <property type="entry name" value="CULLIN"/>
    <property type="match status" value="1"/>
</dbReference>
<evidence type="ECO:0000256" key="1">
    <source>
        <dbReference type="ARBA" id="ARBA00004123"/>
    </source>
</evidence>
<reference evidence="15" key="2">
    <citation type="submission" date="2025-08" db="UniProtKB">
        <authorList>
            <consortium name="RefSeq"/>
        </authorList>
    </citation>
    <scope>IDENTIFICATION</scope>
    <source>
        <strain evidence="15">S238N-H82</strain>
        <tissue evidence="15">Testes</tissue>
    </source>
</reference>
<dbReference type="Gene3D" id="4.10.1030.10">
    <property type="entry name" value="Ring Box Chain A, domain 5"/>
    <property type="match status" value="1"/>
</dbReference>
<evidence type="ECO:0000256" key="2">
    <source>
        <dbReference type="ARBA" id="ARBA00004906"/>
    </source>
</evidence>
<evidence type="ECO:0000256" key="3">
    <source>
        <dbReference type="ARBA" id="ARBA00006019"/>
    </source>
</evidence>
<keyword evidence="6" id="KW-0833">Ubl conjugation pathway</keyword>
<dbReference type="InterPro" id="IPR016159">
    <property type="entry name" value="Cullin_repeat-like_dom_sf"/>
</dbReference>
<evidence type="ECO:0000256" key="9">
    <source>
        <dbReference type="ARBA" id="ARBA00023242"/>
    </source>
</evidence>
<comment type="similarity">
    <text evidence="3 11 12">Belongs to the cullin family.</text>
</comment>
<dbReference type="InterPro" id="IPR059120">
    <property type="entry name" value="Cullin-like_AB"/>
</dbReference>
<evidence type="ECO:0000259" key="13">
    <source>
        <dbReference type="PROSITE" id="PS50069"/>
    </source>
</evidence>
<feature type="domain" description="Cullin family profile" evidence="13">
    <location>
        <begin position="412"/>
        <end position="642"/>
    </location>
</feature>
<evidence type="ECO:0000313" key="15">
    <source>
        <dbReference type="RefSeq" id="XP_035689401.1"/>
    </source>
</evidence>
<dbReference type="GeneID" id="118424772"/>
<dbReference type="GO" id="GO:0031981">
    <property type="term" value="C:nuclear lumen"/>
    <property type="evidence" value="ECO:0007669"/>
    <property type="project" value="UniProtKB-ARBA"/>
</dbReference>
<keyword evidence="14" id="KW-1185">Reference proteome</keyword>
<keyword evidence="7" id="KW-0832">Ubl conjugation</keyword>
<dbReference type="FunFam" id="1.20.1310.10:FF:000022">
    <property type="entry name" value="Cullin-2 isoform 2"/>
    <property type="match status" value="1"/>
</dbReference>
<keyword evidence="9" id="KW-0539">Nucleus</keyword>
<reference evidence="14" key="1">
    <citation type="journal article" date="2020" name="Nat. Ecol. Evol.">
        <title>Deeply conserved synteny resolves early events in vertebrate evolution.</title>
        <authorList>
            <person name="Simakov O."/>
            <person name="Marletaz F."/>
            <person name="Yue J.X."/>
            <person name="O'Connell B."/>
            <person name="Jenkins J."/>
            <person name="Brandt A."/>
            <person name="Calef R."/>
            <person name="Tung C.H."/>
            <person name="Huang T.K."/>
            <person name="Schmutz J."/>
            <person name="Satoh N."/>
            <person name="Yu J.K."/>
            <person name="Putnam N.H."/>
            <person name="Green R.E."/>
            <person name="Rokhsar D.S."/>
        </authorList>
    </citation>
    <scope>NUCLEOTIDE SEQUENCE [LARGE SCALE GENOMIC DNA]</scope>
    <source>
        <strain evidence="14">S238N-H82</strain>
    </source>
</reference>
<dbReference type="SUPFAM" id="SSF46785">
    <property type="entry name" value="Winged helix' DNA-binding domain"/>
    <property type="match status" value="1"/>
</dbReference>
<dbReference type="InterPro" id="IPR016158">
    <property type="entry name" value="Cullin_homology"/>
</dbReference>
<dbReference type="PANTHER" id="PTHR11932">
    <property type="entry name" value="CULLIN"/>
    <property type="match status" value="1"/>
</dbReference>
<evidence type="ECO:0000256" key="8">
    <source>
        <dbReference type="ARBA" id="ARBA00022990"/>
    </source>
</evidence>
<comment type="pathway">
    <text evidence="2">Protein modification; protein ubiquitination.</text>
</comment>
<evidence type="ECO:0000256" key="5">
    <source>
        <dbReference type="ARBA" id="ARBA00022553"/>
    </source>
</evidence>
<dbReference type="Pfam" id="PF10557">
    <property type="entry name" value="Cullin_Nedd8"/>
    <property type="match status" value="1"/>
</dbReference>
<evidence type="ECO:0000256" key="12">
    <source>
        <dbReference type="RuleBase" id="RU003829"/>
    </source>
</evidence>
<dbReference type="InterPro" id="IPR045093">
    <property type="entry name" value="Cullin"/>
</dbReference>
<dbReference type="RefSeq" id="XP_035689401.1">
    <property type="nucleotide sequence ID" value="XM_035833508.1"/>
</dbReference>
<evidence type="ECO:0000256" key="11">
    <source>
        <dbReference type="PROSITE-ProRule" id="PRU00330"/>
    </source>
</evidence>
<dbReference type="GO" id="GO:0031462">
    <property type="term" value="C:Cul2-RING ubiquitin ligase complex"/>
    <property type="evidence" value="ECO:0000318"/>
    <property type="project" value="GO_Central"/>
</dbReference>
<dbReference type="FunFam" id="1.20.1310.10:FF:000018">
    <property type="entry name" value="Cullin 2"/>
    <property type="match status" value="1"/>
</dbReference>
<dbReference type="OMA" id="PRPVWND"/>
<evidence type="ECO:0000256" key="6">
    <source>
        <dbReference type="ARBA" id="ARBA00022786"/>
    </source>
</evidence>
<accession>A0A9J7N4P6</accession>
<dbReference type="InterPro" id="IPR036388">
    <property type="entry name" value="WH-like_DNA-bd_sf"/>
</dbReference>
<dbReference type="Proteomes" id="UP000001554">
    <property type="component" value="Chromosome 10"/>
</dbReference>
<evidence type="ECO:0000256" key="10">
    <source>
        <dbReference type="ARBA" id="ARBA00069610"/>
    </source>
</evidence>
<comment type="subcellular location">
    <subcellularLocation>
        <location evidence="1">Nucleus</location>
    </subcellularLocation>
</comment>
<dbReference type="PROSITE" id="PS50069">
    <property type="entry name" value="CULLIN_2"/>
    <property type="match status" value="1"/>
</dbReference>
<dbReference type="SUPFAM" id="SSF75632">
    <property type="entry name" value="Cullin homology domain"/>
    <property type="match status" value="1"/>
</dbReference>
<keyword evidence="8" id="KW-0007">Acetylation</keyword>
<dbReference type="FunFam" id="1.20.1310.10:FF:000016">
    <property type="entry name" value="Cullin 2"/>
    <property type="match status" value="1"/>
</dbReference>
<dbReference type="SMART" id="SM00884">
    <property type="entry name" value="Cullin_Nedd8"/>
    <property type="match status" value="1"/>
</dbReference>
<evidence type="ECO:0000256" key="7">
    <source>
        <dbReference type="ARBA" id="ARBA00022843"/>
    </source>
</evidence>
<dbReference type="InterPro" id="IPR036390">
    <property type="entry name" value="WH_DNA-bd_sf"/>
</dbReference>
<dbReference type="SUPFAM" id="SSF74788">
    <property type="entry name" value="Cullin repeat-like"/>
    <property type="match status" value="1"/>
</dbReference>
<dbReference type="InterPro" id="IPR019559">
    <property type="entry name" value="Cullin_neddylation_domain"/>
</dbReference>
<dbReference type="GO" id="GO:0019005">
    <property type="term" value="C:SCF ubiquitin ligase complex"/>
    <property type="evidence" value="ECO:0000318"/>
    <property type="project" value="GO_Central"/>
</dbReference>
<dbReference type="OrthoDB" id="27073at2759"/>
<dbReference type="KEGG" id="bfo:118424772"/>
<dbReference type="FunFam" id="1.20.1310.10:FF:000012">
    <property type="entry name" value="Cullin 2"/>
    <property type="match status" value="1"/>
</dbReference>
<dbReference type="InterPro" id="IPR001373">
    <property type="entry name" value="Cullin_N"/>
</dbReference>
<evidence type="ECO:0000256" key="4">
    <source>
        <dbReference type="ARBA" id="ARBA00022499"/>
    </source>
</evidence>
<dbReference type="InterPro" id="IPR036317">
    <property type="entry name" value="Cullin_homology_sf"/>
</dbReference>
<gene>
    <name evidence="15" type="primary">LOC118424772</name>
</gene>
<dbReference type="Pfam" id="PF26557">
    <property type="entry name" value="Cullin_AB"/>
    <property type="match status" value="1"/>
</dbReference>
<dbReference type="FunFam" id="1.10.10.10:FF:000161">
    <property type="entry name" value="Cullin 1"/>
    <property type="match status" value="1"/>
</dbReference>
<keyword evidence="5" id="KW-0597">Phosphoprotein</keyword>
<dbReference type="Gene3D" id="1.20.1310.10">
    <property type="entry name" value="Cullin Repeats"/>
    <property type="match status" value="4"/>
</dbReference>
<organism evidence="14 15">
    <name type="scientific">Branchiostoma floridae</name>
    <name type="common">Florida lancelet</name>
    <name type="synonym">Amphioxus</name>
    <dbReference type="NCBI Taxonomy" id="7739"/>
    <lineage>
        <taxon>Eukaryota</taxon>
        <taxon>Metazoa</taxon>
        <taxon>Chordata</taxon>
        <taxon>Cephalochordata</taxon>
        <taxon>Leptocardii</taxon>
        <taxon>Amphioxiformes</taxon>
        <taxon>Branchiostomatidae</taxon>
        <taxon>Branchiostoma</taxon>
    </lineage>
</organism>
<dbReference type="GO" id="GO:0030674">
    <property type="term" value="F:protein-macromolecule adaptor activity"/>
    <property type="evidence" value="ECO:0000318"/>
    <property type="project" value="GO_Central"/>
</dbReference>
<dbReference type="FunFam" id="1.10.10.10:FF:000014">
    <property type="entry name" value="Cullin 1"/>
    <property type="match status" value="1"/>
</dbReference>
<dbReference type="FunFam" id="4.10.1030.10:FF:000002">
    <property type="entry name" value="cullin homolog 1"/>
    <property type="match status" value="1"/>
</dbReference>
<evidence type="ECO:0000313" key="14">
    <source>
        <dbReference type="Proteomes" id="UP000001554"/>
    </source>
</evidence>
<dbReference type="GO" id="GO:0016567">
    <property type="term" value="P:protein ubiquitination"/>
    <property type="evidence" value="ECO:0000318"/>
    <property type="project" value="GO_Central"/>
</dbReference>
<proteinExistence type="inferred from homology"/>
<keyword evidence="4" id="KW-1017">Isopeptide bond</keyword>
<dbReference type="GO" id="GO:0031625">
    <property type="term" value="F:ubiquitin protein ligase binding"/>
    <property type="evidence" value="ECO:0000318"/>
    <property type="project" value="GO_Central"/>
</dbReference>
<name>A0A9J7N4P6_BRAFL</name>
<sequence length="769" mass="89749">MYVERNKNLHQKHFAQQASFWAQKITMSLKPRRVDFSETWGKILATVRGVITLSKVPRPTWNDRFSDVYALCVAYPEPLAEQLYNETKNFLEQHVQSLYKIVNSSLDNLLATYHAYWQEYSKGAEYMNQLYGYLNSQYIRKQKLSDADLAYGHGIDLDEQLMEIGELALDIWRRLMIEPLKGNLVQQLLQEIEKDREGEQTNQAILHGVINSFVHVEEYNKKGLLKLYQDLFEKRFLEETGRYYRKEAGRYLTGTTCSEYMEKVIQRLSDEEMRSRKFLHPSSYDKVTHECQQRFVADHLRFLHGECHDMVRKDRREDMRRMYTLLRTVHNGLMLMVQEVEDHIKETGLDAISNITGDNLPTQFVESVLEVHSRFSHMIQKTLSGDQQFICALDKACSSIVNSRQDQRSPCKSPEWLAKYCDMLLKRSTKGMSESEVDDKLSASITVFKYLDDKDVYQKFYSKMLAKRLIQGNSVSMDAEEAMINRLKQACGYEFTNKLHRMYTDINVSAEHNKKFNEWMRENKEELGIHFNIYVLQAGAWPLGLTNPSPLNIPQELEKSVKMFDMFYKERFNGRKLTWLHQLCNGEVRTCFLKKSYIITLSMYQMAVLLLFNGSDKLTMAEIQSSTQMAEGELGKNVQSLVDAKLLINLDGKEQLTPNVVLTVNVEYTNKRTKFKIPALYQKETVQEVEQAHKAVDEDRKLYLQAAIVRIMKARKALKHNTLIQEVISQSRARFNPSISMIKRCIEQLINKEYIARSNDAADEYTYIA</sequence>
<protein>
    <recommendedName>
        <fullName evidence="10">Cullin-2</fullName>
    </recommendedName>
</protein>
<dbReference type="Pfam" id="PF00888">
    <property type="entry name" value="Cullin"/>
    <property type="match status" value="1"/>
</dbReference>
<dbReference type="GO" id="GO:0031146">
    <property type="term" value="P:SCF-dependent proteasomal ubiquitin-dependent protein catabolic process"/>
    <property type="evidence" value="ECO:0000318"/>
    <property type="project" value="GO_Central"/>
</dbReference>